<proteinExistence type="inferred from homology"/>
<dbReference type="PANTHER" id="PTHR30489">
    <property type="entry name" value="LIPOPROTEIN-RELEASING SYSTEM TRANSMEMBRANE PROTEIN LOLE"/>
    <property type="match status" value="1"/>
</dbReference>
<comment type="caution">
    <text evidence="10">The sequence shown here is derived from an EMBL/GenBank/DDBJ whole genome shotgun (WGS) entry which is preliminary data.</text>
</comment>
<keyword evidence="11" id="KW-1185">Reference proteome</keyword>
<dbReference type="GO" id="GO:0044874">
    <property type="term" value="P:lipoprotein localization to outer membrane"/>
    <property type="evidence" value="ECO:0007669"/>
    <property type="project" value="TreeGrafter"/>
</dbReference>
<dbReference type="InterPro" id="IPR003838">
    <property type="entry name" value="ABC3_permease_C"/>
</dbReference>
<feature type="transmembrane region" description="Helical" evidence="7">
    <location>
        <begin position="419"/>
        <end position="446"/>
    </location>
</feature>
<keyword evidence="3" id="KW-1003">Cell membrane</keyword>
<dbReference type="RefSeq" id="WP_163283183.1">
    <property type="nucleotide sequence ID" value="NZ_JAAGVY010000003.1"/>
</dbReference>
<organism evidence="10 11">
    <name type="scientific">Cryomorpha ignava</name>
    <dbReference type="NCBI Taxonomy" id="101383"/>
    <lineage>
        <taxon>Bacteria</taxon>
        <taxon>Pseudomonadati</taxon>
        <taxon>Bacteroidota</taxon>
        <taxon>Flavobacteriia</taxon>
        <taxon>Flavobacteriales</taxon>
        <taxon>Cryomorphaceae</taxon>
        <taxon>Cryomorpha</taxon>
    </lineage>
</organism>
<evidence type="ECO:0000256" key="1">
    <source>
        <dbReference type="ARBA" id="ARBA00004651"/>
    </source>
</evidence>
<keyword evidence="5 7" id="KW-1133">Transmembrane helix</keyword>
<dbReference type="GO" id="GO:0098797">
    <property type="term" value="C:plasma membrane protein complex"/>
    <property type="evidence" value="ECO:0007669"/>
    <property type="project" value="TreeGrafter"/>
</dbReference>
<keyword evidence="6 7" id="KW-0472">Membrane</keyword>
<evidence type="ECO:0000256" key="6">
    <source>
        <dbReference type="ARBA" id="ARBA00023136"/>
    </source>
</evidence>
<dbReference type="Pfam" id="PF12704">
    <property type="entry name" value="MacB_PCD"/>
    <property type="match status" value="1"/>
</dbReference>
<evidence type="ECO:0000259" key="9">
    <source>
        <dbReference type="Pfam" id="PF12704"/>
    </source>
</evidence>
<gene>
    <name evidence="10" type="ORF">G3O08_02935</name>
</gene>
<feature type="domain" description="MacB-like periplasmic core" evidence="9">
    <location>
        <begin position="28"/>
        <end position="217"/>
    </location>
</feature>
<feature type="domain" description="ABC3 transporter permease C-terminal" evidence="8">
    <location>
        <begin position="376"/>
        <end position="499"/>
    </location>
</feature>
<accession>A0A7K3WLD4</accession>
<comment type="similarity">
    <text evidence="2">Belongs to the ABC-4 integral membrane protein family. LolC/E subfamily.</text>
</comment>
<reference evidence="10 11" key="1">
    <citation type="submission" date="2020-02" db="EMBL/GenBank/DDBJ databases">
        <title>Out from the shadows clarifying the taxonomy of the family Cryomorphaceae and related taxa by utilizing the GTDB taxonomic framework.</title>
        <authorList>
            <person name="Bowman J.P."/>
        </authorList>
    </citation>
    <scope>NUCLEOTIDE SEQUENCE [LARGE SCALE GENOMIC DNA]</scope>
    <source>
        <strain evidence="10 11">QSSC 1-22</strain>
    </source>
</reference>
<evidence type="ECO:0000256" key="7">
    <source>
        <dbReference type="SAM" id="Phobius"/>
    </source>
</evidence>
<dbReference type="InterPro" id="IPR051447">
    <property type="entry name" value="Lipoprotein-release_system"/>
</dbReference>
<dbReference type="EMBL" id="JAAGVY010000003">
    <property type="protein sequence ID" value="NEN22456.1"/>
    <property type="molecule type" value="Genomic_DNA"/>
</dbReference>
<evidence type="ECO:0000256" key="5">
    <source>
        <dbReference type="ARBA" id="ARBA00022989"/>
    </source>
</evidence>
<name>A0A7K3WLD4_9FLAO</name>
<evidence type="ECO:0000256" key="4">
    <source>
        <dbReference type="ARBA" id="ARBA00022692"/>
    </source>
</evidence>
<evidence type="ECO:0000256" key="3">
    <source>
        <dbReference type="ARBA" id="ARBA00022475"/>
    </source>
</evidence>
<feature type="transmembrane region" description="Helical" evidence="7">
    <location>
        <begin position="375"/>
        <end position="398"/>
    </location>
</feature>
<dbReference type="AlphaFoldDB" id="A0A7K3WLD4"/>
<keyword evidence="4 7" id="KW-0812">Transmembrane</keyword>
<evidence type="ECO:0000256" key="2">
    <source>
        <dbReference type="ARBA" id="ARBA00005236"/>
    </source>
</evidence>
<feature type="transmembrane region" description="Helical" evidence="7">
    <location>
        <begin position="28"/>
        <end position="50"/>
    </location>
</feature>
<evidence type="ECO:0000259" key="8">
    <source>
        <dbReference type="Pfam" id="PF02687"/>
    </source>
</evidence>
<evidence type="ECO:0000313" key="10">
    <source>
        <dbReference type="EMBL" id="NEN22456.1"/>
    </source>
</evidence>
<dbReference type="InterPro" id="IPR025857">
    <property type="entry name" value="MacB_PCD"/>
</dbReference>
<evidence type="ECO:0000313" key="11">
    <source>
        <dbReference type="Proteomes" id="UP000486602"/>
    </source>
</evidence>
<dbReference type="Pfam" id="PF02687">
    <property type="entry name" value="FtsX"/>
    <property type="match status" value="1"/>
</dbReference>
<comment type="subcellular location">
    <subcellularLocation>
        <location evidence="1">Cell membrane</location>
        <topology evidence="1">Multi-pass membrane protein</topology>
    </subcellularLocation>
</comment>
<dbReference type="Proteomes" id="UP000486602">
    <property type="component" value="Unassembled WGS sequence"/>
</dbReference>
<dbReference type="PANTHER" id="PTHR30489:SF0">
    <property type="entry name" value="LIPOPROTEIN-RELEASING SYSTEM TRANSMEMBRANE PROTEIN LOLE"/>
    <property type="match status" value="1"/>
</dbReference>
<protein>
    <submittedName>
        <fullName evidence="10">ABC transporter permease</fullName>
    </submittedName>
</protein>
<feature type="transmembrane region" description="Helical" evidence="7">
    <location>
        <begin position="472"/>
        <end position="497"/>
    </location>
</feature>
<sequence length="508" mass="55745">MNTPLFIAKRLIRKESVGKELSRPIVRIATIGIALGMAVMILAIAIVTGFQGEIREKVIGFGSHIQITQFGTASKFVDPKLEIDQAFYPSLDTVDGVKHINMFALKEGVLETKDNIQGILAKGVASDFDWTFLKSKLVEGSVLSVSDTATSNDMLISEFLAKRLQVKLGDKVPVYFQNAKSGMSQRNFTLVGIFNTGLKEMDEEFVFIDIDQIRKLSQWGIDAQMIYKGCQNGQTLLAAKGFGGNGDLRLKWSADSLRGEGPHSFCIQGDTTIYVVATDNTQTIGDTAFFNYSGVSRAAGNCHCPADNSYTISTSGGSGKYYTGGFEVQLNSYEDLDRMDQILYEHLNYDLKTSTIKQNLPEIFNWLEMLDLNTLIIVGLMILISVINMTSALLILIMERTNMIGMLKAMGAGSWFIQRIFIIQAAYIITIGLLAGNALGIGLGLLQKTFGFVKLDPENYYVSVVPVLLDPMVILGLNLATLLICVAAMLIPSLAVAQIRPTKAIRFD</sequence>